<dbReference type="FunFam" id="2.70.70.10:FF:000006">
    <property type="entry name" value="M23 family peptidase"/>
    <property type="match status" value="1"/>
</dbReference>
<dbReference type="InterPro" id="IPR011055">
    <property type="entry name" value="Dup_hybrid_motif"/>
</dbReference>
<evidence type="ECO:0000259" key="2">
    <source>
        <dbReference type="Pfam" id="PF01551"/>
    </source>
</evidence>
<keyword evidence="1" id="KW-0472">Membrane</keyword>
<dbReference type="GO" id="GO:0004222">
    <property type="term" value="F:metalloendopeptidase activity"/>
    <property type="evidence" value="ECO:0007669"/>
    <property type="project" value="TreeGrafter"/>
</dbReference>
<sequence>MVAEPLLATPVPLFSDGDVMHIILLSRRHGAARSLSLDLRWLLAGLALLTVLAVGGGAALGAWMAPHSVPVLDSAVVSQALDAQRDEVGAVRIHAQRQLDAFAAHVAELQARLTRLDALGERLTELAELDASEFDFSLGVGQGGPEEPIGGAAYAPPPFMSTLDELALRMDSREQQLEVLEQLLADRRLDEATMLSGHPVLQGYVSSPFGRRVDPLTGRISVHKGVDFAAKAGSDVVAVGAGVVTFAGRRNGYGNTVEISHADGYVTLYAHNRSNSVQVGDLVQRGQVIATVGSTGRSTGNHVHFEVSRNGELVNPHSYIARVSDQP</sequence>
<dbReference type="Pfam" id="PF01551">
    <property type="entry name" value="Peptidase_M23"/>
    <property type="match status" value="1"/>
</dbReference>
<evidence type="ECO:0000313" key="4">
    <source>
        <dbReference type="Proteomes" id="UP000183018"/>
    </source>
</evidence>
<organism evidence="3 4">
    <name type="scientific">Phytopseudomonas argentinensis</name>
    <dbReference type="NCBI Taxonomy" id="289370"/>
    <lineage>
        <taxon>Bacteria</taxon>
        <taxon>Pseudomonadati</taxon>
        <taxon>Pseudomonadota</taxon>
        <taxon>Gammaproteobacteria</taxon>
        <taxon>Pseudomonadales</taxon>
        <taxon>Pseudomonadaceae</taxon>
        <taxon>Phytopseudomonas</taxon>
    </lineage>
</organism>
<dbReference type="PANTHER" id="PTHR21666:SF291">
    <property type="entry name" value="STAGE II SPORULATION PROTEIN Q"/>
    <property type="match status" value="1"/>
</dbReference>
<protein>
    <submittedName>
        <fullName evidence="3">Peptidase family M23</fullName>
    </submittedName>
</protein>
<dbReference type="SUPFAM" id="SSF51261">
    <property type="entry name" value="Duplicated hybrid motif"/>
    <property type="match status" value="1"/>
</dbReference>
<gene>
    <name evidence="3" type="ORF">SAMN05216602_1042</name>
</gene>
<dbReference type="STRING" id="289370.SAMN05216602_1042"/>
<dbReference type="InterPro" id="IPR050570">
    <property type="entry name" value="Cell_wall_metabolism_enzyme"/>
</dbReference>
<evidence type="ECO:0000256" key="1">
    <source>
        <dbReference type="SAM" id="Phobius"/>
    </source>
</evidence>
<keyword evidence="4" id="KW-1185">Reference proteome</keyword>
<dbReference type="Gene3D" id="2.70.70.10">
    <property type="entry name" value="Glucose Permease (Domain IIA)"/>
    <property type="match status" value="1"/>
</dbReference>
<evidence type="ECO:0000313" key="3">
    <source>
        <dbReference type="EMBL" id="SFI37187.1"/>
    </source>
</evidence>
<dbReference type="Proteomes" id="UP000183018">
    <property type="component" value="Unassembled WGS sequence"/>
</dbReference>
<feature type="domain" description="M23ase beta-sheet core" evidence="2">
    <location>
        <begin position="222"/>
        <end position="316"/>
    </location>
</feature>
<keyword evidence="1" id="KW-1133">Transmembrane helix</keyword>
<proteinExistence type="predicted"/>
<dbReference type="PANTHER" id="PTHR21666">
    <property type="entry name" value="PEPTIDASE-RELATED"/>
    <property type="match status" value="1"/>
</dbReference>
<accession>A0A1I3HNL6</accession>
<reference evidence="4" key="1">
    <citation type="submission" date="2016-10" db="EMBL/GenBank/DDBJ databases">
        <authorList>
            <person name="Varghese N."/>
            <person name="Submissions S."/>
        </authorList>
    </citation>
    <scope>NUCLEOTIDE SEQUENCE [LARGE SCALE GENOMIC DNA]</scope>
    <source>
        <strain evidence="4">LMG 22563</strain>
    </source>
</reference>
<feature type="transmembrane region" description="Helical" evidence="1">
    <location>
        <begin position="41"/>
        <end position="65"/>
    </location>
</feature>
<dbReference type="InterPro" id="IPR016047">
    <property type="entry name" value="M23ase_b-sheet_dom"/>
</dbReference>
<name>A0A1I3HNL6_9GAMM</name>
<dbReference type="EMBL" id="FORC01000001">
    <property type="protein sequence ID" value="SFI37187.1"/>
    <property type="molecule type" value="Genomic_DNA"/>
</dbReference>
<dbReference type="AlphaFoldDB" id="A0A1I3HNL6"/>
<dbReference type="CDD" id="cd12797">
    <property type="entry name" value="M23_peptidase"/>
    <property type="match status" value="1"/>
</dbReference>
<keyword evidence="1" id="KW-0812">Transmembrane</keyword>